<keyword evidence="2" id="KW-1185">Reference proteome</keyword>
<organism evidence="1 2">
    <name type="scientific">Nocardia rhizosphaerihabitans</name>
    <dbReference type="NCBI Taxonomy" id="1691570"/>
    <lineage>
        <taxon>Bacteria</taxon>
        <taxon>Bacillati</taxon>
        <taxon>Actinomycetota</taxon>
        <taxon>Actinomycetes</taxon>
        <taxon>Mycobacteriales</taxon>
        <taxon>Nocardiaceae</taxon>
        <taxon>Nocardia</taxon>
    </lineage>
</organism>
<evidence type="ECO:0000313" key="2">
    <source>
        <dbReference type="Proteomes" id="UP000658127"/>
    </source>
</evidence>
<sequence>MNIDQVSGSVYHIGAVPRLVELLGVPVYTGAEEVRHAKRVYLQQITPGQMVRTLFASGGARWMSQTLRAVRGRVGTSVPTAATAHQVVIRSRSPATYVAAWRPC</sequence>
<proteinExistence type="predicted"/>
<comment type="caution">
    <text evidence="1">The sequence shown here is derived from an EMBL/GenBank/DDBJ whole genome shotgun (WGS) entry which is preliminary data.</text>
</comment>
<name>A0ABQ2KV12_9NOCA</name>
<dbReference type="RefSeq" id="WP_189033196.1">
    <property type="nucleotide sequence ID" value="NZ_BMNE01000006.1"/>
</dbReference>
<accession>A0ABQ2KV12</accession>
<protein>
    <submittedName>
        <fullName evidence="1">Uncharacterized protein</fullName>
    </submittedName>
</protein>
<evidence type="ECO:0000313" key="1">
    <source>
        <dbReference type="EMBL" id="GGN92414.1"/>
    </source>
</evidence>
<dbReference type="Proteomes" id="UP000658127">
    <property type="component" value="Unassembled WGS sequence"/>
</dbReference>
<dbReference type="EMBL" id="BMNE01000006">
    <property type="protein sequence ID" value="GGN92414.1"/>
    <property type="molecule type" value="Genomic_DNA"/>
</dbReference>
<reference evidence="2" key="1">
    <citation type="journal article" date="2019" name="Int. J. Syst. Evol. Microbiol.">
        <title>The Global Catalogue of Microorganisms (GCM) 10K type strain sequencing project: providing services to taxonomists for standard genome sequencing and annotation.</title>
        <authorList>
            <consortium name="The Broad Institute Genomics Platform"/>
            <consortium name="The Broad Institute Genome Sequencing Center for Infectious Disease"/>
            <person name="Wu L."/>
            <person name="Ma J."/>
        </authorList>
    </citation>
    <scope>NUCLEOTIDE SEQUENCE [LARGE SCALE GENOMIC DNA]</scope>
    <source>
        <strain evidence="2">CGMCC 4.7329</strain>
    </source>
</reference>
<gene>
    <name evidence="1" type="ORF">GCM10011610_53450</name>
</gene>